<keyword evidence="1" id="KW-0732">Signal</keyword>
<evidence type="ECO:0000256" key="1">
    <source>
        <dbReference type="SAM" id="SignalP"/>
    </source>
</evidence>
<reference evidence="2 3" key="1">
    <citation type="submission" date="2018-03" db="EMBL/GenBank/DDBJ databases">
        <title>Genomic Encyclopedia of Archaeal and Bacterial Type Strains, Phase II (KMG-II): from individual species to whole genera.</title>
        <authorList>
            <person name="Goeker M."/>
        </authorList>
    </citation>
    <scope>NUCLEOTIDE SEQUENCE [LARGE SCALE GENOMIC DNA]</scope>
    <source>
        <strain evidence="2 3">DSM 18107</strain>
    </source>
</reference>
<comment type="caution">
    <text evidence="2">The sequence shown here is derived from an EMBL/GenBank/DDBJ whole genome shotgun (WGS) entry which is preliminary data.</text>
</comment>
<accession>A0A2P8G2G0</accession>
<protein>
    <recommendedName>
        <fullName evidence="4">PEGA domain-containing protein</fullName>
    </recommendedName>
</protein>
<dbReference type="EMBL" id="PYGK01000008">
    <property type="protein sequence ID" value="PSL28168.1"/>
    <property type="molecule type" value="Genomic_DNA"/>
</dbReference>
<keyword evidence="3" id="KW-1185">Reference proteome</keyword>
<sequence length="161" mass="17444">MMCGLAIVAALTFSSCATIFGGTRHTFTVNSYPGDAKLVITNKKGREVFNGNTPANVRLKSGAGYFSPEEYTVKFTKPGFEELTVPIHFKLNGWYFGNILIGGAIGMLIVDPLTGGMWKVGNADKQIYKTLKPQGATAPSLTIIDVKHVDEGMKEQLVKIN</sequence>
<evidence type="ECO:0000313" key="3">
    <source>
        <dbReference type="Proteomes" id="UP000240978"/>
    </source>
</evidence>
<evidence type="ECO:0008006" key="4">
    <source>
        <dbReference type="Google" id="ProtNLM"/>
    </source>
</evidence>
<feature type="chain" id="PRO_5015126399" description="PEGA domain-containing protein" evidence="1">
    <location>
        <begin position="18"/>
        <end position="161"/>
    </location>
</feature>
<name>A0A2P8G2G0_9BACT</name>
<organism evidence="2 3">
    <name type="scientific">Chitinophaga ginsengisoli</name>
    <dbReference type="NCBI Taxonomy" id="363837"/>
    <lineage>
        <taxon>Bacteria</taxon>
        <taxon>Pseudomonadati</taxon>
        <taxon>Bacteroidota</taxon>
        <taxon>Chitinophagia</taxon>
        <taxon>Chitinophagales</taxon>
        <taxon>Chitinophagaceae</taxon>
        <taxon>Chitinophaga</taxon>
    </lineage>
</organism>
<evidence type="ECO:0000313" key="2">
    <source>
        <dbReference type="EMBL" id="PSL28168.1"/>
    </source>
</evidence>
<feature type="signal peptide" evidence="1">
    <location>
        <begin position="1"/>
        <end position="17"/>
    </location>
</feature>
<dbReference type="AlphaFoldDB" id="A0A2P8G2G0"/>
<gene>
    <name evidence="2" type="ORF">CLV42_10887</name>
</gene>
<proteinExistence type="predicted"/>
<dbReference type="Proteomes" id="UP000240978">
    <property type="component" value="Unassembled WGS sequence"/>
</dbReference>